<accession>A0A7Y7YDQ7</accession>
<evidence type="ECO:0000313" key="4">
    <source>
        <dbReference type="EMBL" id="NWC33180.1"/>
    </source>
</evidence>
<dbReference type="Proteomes" id="UP000520592">
    <property type="component" value="Unassembled WGS sequence"/>
</dbReference>
<organism evidence="4 5">
    <name type="scientific">Pseudomonas gingeri</name>
    <dbReference type="NCBI Taxonomy" id="117681"/>
    <lineage>
        <taxon>Bacteria</taxon>
        <taxon>Pseudomonadati</taxon>
        <taxon>Pseudomonadota</taxon>
        <taxon>Gammaproteobacteria</taxon>
        <taxon>Pseudomonadales</taxon>
        <taxon>Pseudomonadaceae</taxon>
        <taxon>Pseudomonas</taxon>
    </lineage>
</organism>
<dbReference type="GO" id="GO:0016491">
    <property type="term" value="F:oxidoreductase activity"/>
    <property type="evidence" value="ECO:0007669"/>
    <property type="project" value="UniProtKB-KW"/>
</dbReference>
<dbReference type="Gene3D" id="3.50.50.60">
    <property type="entry name" value="FAD/NAD(P)-binding domain"/>
    <property type="match status" value="2"/>
</dbReference>
<dbReference type="EMBL" id="JACAQD010000013">
    <property type="protein sequence ID" value="NWC33180.1"/>
    <property type="molecule type" value="Genomic_DNA"/>
</dbReference>
<dbReference type="Pfam" id="PF07992">
    <property type="entry name" value="Pyr_redox_2"/>
    <property type="match status" value="2"/>
</dbReference>
<dbReference type="SUPFAM" id="SSF51905">
    <property type="entry name" value="FAD/NAD(P)-binding domain"/>
    <property type="match status" value="1"/>
</dbReference>
<evidence type="ECO:0000256" key="1">
    <source>
        <dbReference type="ARBA" id="ARBA00022630"/>
    </source>
</evidence>
<reference evidence="4 5" key="1">
    <citation type="submission" date="2020-04" db="EMBL/GenBank/DDBJ databases">
        <title>Molecular characterization of pseudomonads from Agaricus bisporus reveal novel blotch 2 pathogens in Western Europe.</title>
        <authorList>
            <person name="Taparia T."/>
            <person name="Krijger M."/>
            <person name="Haynes E."/>
            <person name="Elpinstone J.G."/>
            <person name="Noble R."/>
            <person name="Van Der Wolf J."/>
        </authorList>
    </citation>
    <scope>NUCLEOTIDE SEQUENCE [LARGE SCALE GENOMIC DNA]</scope>
    <source>
        <strain evidence="4 5">IPO3737</strain>
    </source>
</reference>
<proteinExistence type="predicted"/>
<keyword evidence="2" id="KW-0560">Oxidoreductase</keyword>
<feature type="domain" description="FAD/NAD(P)-binding" evidence="3">
    <location>
        <begin position="5"/>
        <end position="135"/>
    </location>
</feature>
<evidence type="ECO:0000259" key="3">
    <source>
        <dbReference type="Pfam" id="PF07992"/>
    </source>
</evidence>
<dbReference type="InterPro" id="IPR036188">
    <property type="entry name" value="FAD/NAD-bd_sf"/>
</dbReference>
<dbReference type="InterPro" id="IPR023753">
    <property type="entry name" value="FAD/NAD-binding_dom"/>
</dbReference>
<feature type="domain" description="FAD/NAD(P)-binding" evidence="3">
    <location>
        <begin position="183"/>
        <end position="283"/>
    </location>
</feature>
<comment type="caution">
    <text evidence="4">The sequence shown here is derived from an EMBL/GenBank/DDBJ whole genome shotgun (WGS) entry which is preliminary data.</text>
</comment>
<dbReference type="InterPro" id="IPR050097">
    <property type="entry name" value="Ferredoxin-NADP_redctase_2"/>
</dbReference>
<dbReference type="AlphaFoldDB" id="A0A7Y7YDQ7"/>
<gene>
    <name evidence="4" type="ORF">HX876_12325</name>
</gene>
<evidence type="ECO:0000256" key="2">
    <source>
        <dbReference type="ARBA" id="ARBA00023002"/>
    </source>
</evidence>
<name>A0A7Y7YDQ7_9PSED</name>
<dbReference type="PRINTS" id="PR00368">
    <property type="entry name" value="FADPNR"/>
</dbReference>
<sequence length="302" mass="32147">MSHFIVVVGASFAGLSAAMQLARARQRVLLVDSGRPRNRFAVTSHGFLGQDGQSPQAIRDEALRQLLCYPTVEFVEGEVVSARPLDSGFAVVLADGREERAARLVLATGLHDELPAIPGLQARWGKTVLHCPYCHGYEVRDRALGVLATMALSAHQASMIPDWGPTVYFTQGFHEPDAGQLALLQARGVQIERTPVVELLGRAPALEAVRLSDGRVIEVQALFTGPKTRMASPLAEQLGCQFDEGPSGPYLRVDERKETTVPGVFAAGDAASPMHNATLASAAGVMAGVCAHQSLLGEVAGH</sequence>
<dbReference type="PANTHER" id="PTHR48105">
    <property type="entry name" value="THIOREDOXIN REDUCTASE 1-RELATED-RELATED"/>
    <property type="match status" value="1"/>
</dbReference>
<dbReference type="RefSeq" id="WP_177055395.1">
    <property type="nucleotide sequence ID" value="NZ_JACAPB010000002.1"/>
</dbReference>
<evidence type="ECO:0000313" key="5">
    <source>
        <dbReference type="Proteomes" id="UP000520592"/>
    </source>
</evidence>
<protein>
    <submittedName>
        <fullName evidence="4">NAD(P)/FAD-dependent oxidoreductase</fullName>
    </submittedName>
</protein>
<keyword evidence="1" id="KW-0285">Flavoprotein</keyword>
<dbReference type="PRINTS" id="PR00469">
    <property type="entry name" value="PNDRDTASEII"/>
</dbReference>